<evidence type="ECO:0000256" key="2">
    <source>
        <dbReference type="ARBA" id="ARBA00022448"/>
    </source>
</evidence>
<keyword evidence="4 6" id="KW-1133">Transmembrane helix</keyword>
<feature type="transmembrane region" description="Helical" evidence="6">
    <location>
        <begin position="331"/>
        <end position="348"/>
    </location>
</feature>
<feature type="transmembrane region" description="Helical" evidence="6">
    <location>
        <begin position="245"/>
        <end position="263"/>
    </location>
</feature>
<comment type="subcellular location">
    <subcellularLocation>
        <location evidence="1">Membrane</location>
        <topology evidence="1">Multi-pass membrane protein</topology>
    </subcellularLocation>
</comment>
<dbReference type="PANTHER" id="PTHR43791:SF13">
    <property type="entry name" value="MAJOR FACILITATOR SUPERFAMILY (MFS) PROFILE DOMAIN-CONTAINING PROTEIN"/>
    <property type="match status" value="1"/>
</dbReference>
<keyword evidence="8" id="KW-1185">Reference proteome</keyword>
<sequence>MQDDLHMSDTVWSAGISLFYVGYIVTQIPANVIIAKSQPRYWLPGCMLAWSALTICMPAAKTGWAFCVCRFLVGVTEGPFVPAVAMMTSSWYTKQESPVRMGIWHAGNTISQAISGLLAAGILTNMDYVANLRAWQWFLLIEGIASIVVGIAAFWFIPNFPNNTGKYFMTAEEAQMAEYKQIVSTGGLSEDDEGDFKSGIWAMLKDPFSHMFAVIHYGLIIAQSYKDFFPNIVATLGFSDLMTYLIQAPPPIIAFIVMMGVSWNSGRVLEFGYHITTWIVLTLIGCVVMITTLNVGARYFSMILLVTGPFVGLNLQLSWETTVVPRPRTKRAALIAYANCVSTTSHWYSPYFFLRKQEPYYQTGGGAIIAGCAVTVISVLFTKWYAVRKNKALKAAEDSAGEPEGWRFVH</sequence>
<feature type="transmembrane region" description="Helical" evidence="6">
    <location>
        <begin position="104"/>
        <end position="123"/>
    </location>
</feature>
<evidence type="ECO:0000256" key="6">
    <source>
        <dbReference type="SAM" id="Phobius"/>
    </source>
</evidence>
<evidence type="ECO:0000256" key="4">
    <source>
        <dbReference type="ARBA" id="ARBA00022989"/>
    </source>
</evidence>
<feature type="transmembrane region" description="Helical" evidence="6">
    <location>
        <begin position="299"/>
        <end position="319"/>
    </location>
</feature>
<dbReference type="PANTHER" id="PTHR43791">
    <property type="entry name" value="PERMEASE-RELATED"/>
    <property type="match status" value="1"/>
</dbReference>
<proteinExistence type="predicted"/>
<dbReference type="SUPFAM" id="SSF103473">
    <property type="entry name" value="MFS general substrate transporter"/>
    <property type="match status" value="1"/>
</dbReference>
<comment type="caution">
    <text evidence="7">The sequence shown here is derived from an EMBL/GenBank/DDBJ whole genome shotgun (WGS) entry which is preliminary data.</text>
</comment>
<feature type="transmembrane region" description="Helical" evidence="6">
    <location>
        <begin position="360"/>
        <end position="381"/>
    </location>
</feature>
<reference evidence="7 8" key="1">
    <citation type="submission" date="2019-06" db="EMBL/GenBank/DDBJ databases">
        <authorList>
            <person name="Broberg M."/>
        </authorList>
    </citation>
    <scope>NUCLEOTIDE SEQUENCE [LARGE SCALE GENOMIC DNA]</scope>
</reference>
<feature type="transmembrane region" description="Helical" evidence="6">
    <location>
        <begin position="275"/>
        <end position="293"/>
    </location>
</feature>
<dbReference type="InterPro" id="IPR036259">
    <property type="entry name" value="MFS_trans_sf"/>
</dbReference>
<evidence type="ECO:0008006" key="9">
    <source>
        <dbReference type="Google" id="ProtNLM"/>
    </source>
</evidence>
<dbReference type="Pfam" id="PF07690">
    <property type="entry name" value="MFS_1"/>
    <property type="match status" value="1"/>
</dbReference>
<gene>
    <name evidence="7" type="ORF">CLO192961_LOCUS300510</name>
</gene>
<keyword evidence="2" id="KW-0813">Transport</keyword>
<evidence type="ECO:0000256" key="5">
    <source>
        <dbReference type="ARBA" id="ARBA00023136"/>
    </source>
</evidence>
<evidence type="ECO:0000313" key="8">
    <source>
        <dbReference type="Proteomes" id="UP000766486"/>
    </source>
</evidence>
<dbReference type="Proteomes" id="UP000766486">
    <property type="component" value="Unassembled WGS sequence"/>
</dbReference>
<evidence type="ECO:0000256" key="1">
    <source>
        <dbReference type="ARBA" id="ARBA00004141"/>
    </source>
</evidence>
<evidence type="ECO:0000313" key="7">
    <source>
        <dbReference type="EMBL" id="VUC31201.1"/>
    </source>
</evidence>
<dbReference type="Gene3D" id="1.20.1250.20">
    <property type="entry name" value="MFS general substrate transporter like domains"/>
    <property type="match status" value="1"/>
</dbReference>
<feature type="transmembrane region" description="Helical" evidence="6">
    <location>
        <begin position="72"/>
        <end position="92"/>
    </location>
</feature>
<evidence type="ECO:0000256" key="3">
    <source>
        <dbReference type="ARBA" id="ARBA00022692"/>
    </source>
</evidence>
<dbReference type="EMBL" id="CABFNS010000830">
    <property type="protein sequence ID" value="VUC31201.1"/>
    <property type="molecule type" value="Genomic_DNA"/>
</dbReference>
<dbReference type="InterPro" id="IPR011701">
    <property type="entry name" value="MFS"/>
</dbReference>
<name>A0ABY6UJ34_BIOOC</name>
<keyword evidence="5 6" id="KW-0472">Membrane</keyword>
<feature type="transmembrane region" description="Helical" evidence="6">
    <location>
        <begin position="12"/>
        <end position="34"/>
    </location>
</feature>
<accession>A0ABY6UJ34</accession>
<feature type="transmembrane region" description="Helical" evidence="6">
    <location>
        <begin position="135"/>
        <end position="157"/>
    </location>
</feature>
<protein>
    <recommendedName>
        <fullName evidence="9">Major facilitator superfamily (MFS) profile domain-containing protein</fullName>
    </recommendedName>
</protein>
<organism evidence="7 8">
    <name type="scientific">Bionectria ochroleuca</name>
    <name type="common">Gliocladium roseum</name>
    <dbReference type="NCBI Taxonomy" id="29856"/>
    <lineage>
        <taxon>Eukaryota</taxon>
        <taxon>Fungi</taxon>
        <taxon>Dikarya</taxon>
        <taxon>Ascomycota</taxon>
        <taxon>Pezizomycotina</taxon>
        <taxon>Sordariomycetes</taxon>
        <taxon>Hypocreomycetidae</taxon>
        <taxon>Hypocreales</taxon>
        <taxon>Bionectriaceae</taxon>
        <taxon>Clonostachys</taxon>
    </lineage>
</organism>
<keyword evidence="3 6" id="KW-0812">Transmembrane</keyword>